<feature type="transmembrane region" description="Helical" evidence="8">
    <location>
        <begin position="170"/>
        <end position="190"/>
    </location>
</feature>
<feature type="transmembrane region" description="Helical" evidence="8">
    <location>
        <begin position="202"/>
        <end position="222"/>
    </location>
</feature>
<feature type="transmembrane region" description="Helical" evidence="8">
    <location>
        <begin position="439"/>
        <end position="462"/>
    </location>
</feature>
<name>A0A2J6QRT0_HYAVF</name>
<dbReference type="InterPro" id="IPR036259">
    <property type="entry name" value="MFS_trans_sf"/>
</dbReference>
<proteinExistence type="inferred from homology"/>
<evidence type="ECO:0000256" key="3">
    <source>
        <dbReference type="ARBA" id="ARBA00022448"/>
    </source>
</evidence>
<evidence type="ECO:0000259" key="9">
    <source>
        <dbReference type="PROSITE" id="PS50850"/>
    </source>
</evidence>
<comment type="subcellular location">
    <subcellularLocation>
        <location evidence="1">Membrane</location>
        <topology evidence="1">Multi-pass membrane protein</topology>
    </subcellularLocation>
</comment>
<keyword evidence="5 8" id="KW-1133">Transmembrane helix</keyword>
<keyword evidence="3" id="KW-0813">Transport</keyword>
<feature type="transmembrane region" description="Helical" evidence="8">
    <location>
        <begin position="234"/>
        <end position="254"/>
    </location>
</feature>
<dbReference type="PANTHER" id="PTHR11360:SF224">
    <property type="entry name" value="MAJOR FACILITATOR SUPERFAMILY (MFS) PROFILE DOMAIN-CONTAINING PROTEIN-RELATED"/>
    <property type="match status" value="1"/>
</dbReference>
<sequence length="468" mass="50131">MILITHDNEKTTLEPDQSTPPPSGNESMTADSSTSEKASPATSGDVDRDAERQGGAVESKERASADGPPEGGFQAWTVVLGAWCCSFCCYGWINSIGVFQAYYENHQLKNYSSSTISWITSLEIFFMLFMGPVVGKLYDRYGPRYILLFGSLAHVFGLMMASISHKYYQFLLAQGVVSAIGASAVFTPSLSAVATWFHHKRGLAFGITMSGSSAGGVIFPIMINHLIPKVGFAWSMRIAAFMILGLLIIANLTVKTRTPPHPQPPMTLKEFFSPLTERTYALTAAGNFLFVFGLFIPINYLIVQAIAGGMSPSLANYLIPILNAASLFGRIIPGILSDKFGRYNIFVVVAFLTAILILALWIPASSNIGLMLFAGFFGFASGAFISLGPALIAQISPIHKIGIRQGLLFAVMSVGALTTSPIGGAIVSQENGSFTGVKVFAGVMCFAGSTLALLARFSAIGLNPMKKF</sequence>
<dbReference type="InterPro" id="IPR020846">
    <property type="entry name" value="MFS_dom"/>
</dbReference>
<dbReference type="PANTHER" id="PTHR11360">
    <property type="entry name" value="MONOCARBOXYLATE TRANSPORTER"/>
    <property type="match status" value="1"/>
</dbReference>
<evidence type="ECO:0000256" key="1">
    <source>
        <dbReference type="ARBA" id="ARBA00004141"/>
    </source>
</evidence>
<feature type="transmembrane region" description="Helical" evidence="8">
    <location>
        <begin position="145"/>
        <end position="164"/>
    </location>
</feature>
<accession>A0A2J6QRT0</accession>
<evidence type="ECO:0000256" key="4">
    <source>
        <dbReference type="ARBA" id="ARBA00022692"/>
    </source>
</evidence>
<dbReference type="Proteomes" id="UP000235786">
    <property type="component" value="Unassembled WGS sequence"/>
</dbReference>
<feature type="transmembrane region" description="Helical" evidence="8">
    <location>
        <begin position="314"/>
        <end position="336"/>
    </location>
</feature>
<feature type="compositionally biased region" description="Basic and acidic residues" evidence="7">
    <location>
        <begin position="1"/>
        <end position="13"/>
    </location>
</feature>
<dbReference type="EMBL" id="KZ613980">
    <property type="protein sequence ID" value="PMD28963.1"/>
    <property type="molecule type" value="Genomic_DNA"/>
</dbReference>
<feature type="compositionally biased region" description="Polar residues" evidence="7">
    <location>
        <begin position="24"/>
        <end position="42"/>
    </location>
</feature>
<evidence type="ECO:0000256" key="7">
    <source>
        <dbReference type="SAM" id="MobiDB-lite"/>
    </source>
</evidence>
<feature type="compositionally biased region" description="Basic and acidic residues" evidence="7">
    <location>
        <begin position="45"/>
        <end position="64"/>
    </location>
</feature>
<feature type="domain" description="Major facilitator superfamily (MFS) profile" evidence="9">
    <location>
        <begin position="74"/>
        <end position="467"/>
    </location>
</feature>
<feature type="transmembrane region" description="Helical" evidence="8">
    <location>
        <begin position="115"/>
        <end position="138"/>
    </location>
</feature>
<dbReference type="InterPro" id="IPR050327">
    <property type="entry name" value="Proton-linked_MCT"/>
</dbReference>
<feature type="transmembrane region" description="Helical" evidence="8">
    <location>
        <begin position="407"/>
        <end position="427"/>
    </location>
</feature>
<evidence type="ECO:0000313" key="11">
    <source>
        <dbReference type="Proteomes" id="UP000235786"/>
    </source>
</evidence>
<dbReference type="PROSITE" id="PS50850">
    <property type="entry name" value="MFS"/>
    <property type="match status" value="1"/>
</dbReference>
<evidence type="ECO:0000256" key="8">
    <source>
        <dbReference type="SAM" id="Phobius"/>
    </source>
</evidence>
<dbReference type="Gene3D" id="1.20.1250.20">
    <property type="entry name" value="MFS general substrate transporter like domains"/>
    <property type="match status" value="2"/>
</dbReference>
<evidence type="ECO:0000256" key="6">
    <source>
        <dbReference type="ARBA" id="ARBA00023136"/>
    </source>
</evidence>
<reference evidence="10 11" key="1">
    <citation type="submission" date="2016-04" db="EMBL/GenBank/DDBJ databases">
        <title>A degradative enzymes factory behind the ericoid mycorrhizal symbiosis.</title>
        <authorList>
            <consortium name="DOE Joint Genome Institute"/>
            <person name="Martino E."/>
            <person name="Morin E."/>
            <person name="Grelet G."/>
            <person name="Kuo A."/>
            <person name="Kohler A."/>
            <person name="Daghino S."/>
            <person name="Barry K."/>
            <person name="Choi C."/>
            <person name="Cichocki N."/>
            <person name="Clum A."/>
            <person name="Copeland A."/>
            <person name="Hainaut M."/>
            <person name="Haridas S."/>
            <person name="Labutti K."/>
            <person name="Lindquist E."/>
            <person name="Lipzen A."/>
            <person name="Khouja H.-R."/>
            <person name="Murat C."/>
            <person name="Ohm R."/>
            <person name="Olson A."/>
            <person name="Spatafora J."/>
            <person name="Veneault-Fourrey C."/>
            <person name="Henrissat B."/>
            <person name="Grigoriev I."/>
            <person name="Martin F."/>
            <person name="Perotto S."/>
        </authorList>
    </citation>
    <scope>NUCLEOTIDE SEQUENCE [LARGE SCALE GENOMIC DNA]</scope>
    <source>
        <strain evidence="10 11">F</strain>
    </source>
</reference>
<dbReference type="GO" id="GO:0022857">
    <property type="term" value="F:transmembrane transporter activity"/>
    <property type="evidence" value="ECO:0007669"/>
    <property type="project" value="InterPro"/>
</dbReference>
<protein>
    <submittedName>
        <fullName evidence="10">MFS general substrate transporter</fullName>
    </submittedName>
</protein>
<keyword evidence="4 8" id="KW-0812">Transmembrane</keyword>
<dbReference type="Pfam" id="PF07690">
    <property type="entry name" value="MFS_1"/>
    <property type="match status" value="1"/>
</dbReference>
<feature type="transmembrane region" description="Helical" evidence="8">
    <location>
        <begin position="279"/>
        <end position="302"/>
    </location>
</feature>
<evidence type="ECO:0000256" key="5">
    <source>
        <dbReference type="ARBA" id="ARBA00022989"/>
    </source>
</evidence>
<dbReference type="InterPro" id="IPR011701">
    <property type="entry name" value="MFS"/>
</dbReference>
<dbReference type="CDD" id="cd17352">
    <property type="entry name" value="MFS_MCT_SLC16"/>
    <property type="match status" value="1"/>
</dbReference>
<gene>
    <name evidence="10" type="ORF">L207DRAFT_521288</name>
</gene>
<dbReference type="OrthoDB" id="5667at2759"/>
<dbReference type="AlphaFoldDB" id="A0A2J6QRT0"/>
<keyword evidence="11" id="KW-1185">Reference proteome</keyword>
<organism evidence="10 11">
    <name type="scientific">Hyaloscypha variabilis (strain UAMH 11265 / GT02V1 / F)</name>
    <name type="common">Meliniomyces variabilis</name>
    <dbReference type="NCBI Taxonomy" id="1149755"/>
    <lineage>
        <taxon>Eukaryota</taxon>
        <taxon>Fungi</taxon>
        <taxon>Dikarya</taxon>
        <taxon>Ascomycota</taxon>
        <taxon>Pezizomycotina</taxon>
        <taxon>Leotiomycetes</taxon>
        <taxon>Helotiales</taxon>
        <taxon>Hyaloscyphaceae</taxon>
        <taxon>Hyaloscypha</taxon>
        <taxon>Hyaloscypha variabilis</taxon>
    </lineage>
</organism>
<dbReference type="GO" id="GO:0016020">
    <property type="term" value="C:membrane"/>
    <property type="evidence" value="ECO:0007669"/>
    <property type="project" value="UniProtKB-SubCell"/>
</dbReference>
<feature type="transmembrane region" description="Helical" evidence="8">
    <location>
        <begin position="368"/>
        <end position="395"/>
    </location>
</feature>
<comment type="similarity">
    <text evidence="2">Belongs to the major facilitator superfamily. Monocarboxylate porter (TC 2.A.1.13) family.</text>
</comment>
<evidence type="ECO:0000313" key="10">
    <source>
        <dbReference type="EMBL" id="PMD28963.1"/>
    </source>
</evidence>
<keyword evidence="6 8" id="KW-0472">Membrane</keyword>
<feature type="transmembrane region" description="Helical" evidence="8">
    <location>
        <begin position="343"/>
        <end position="362"/>
    </location>
</feature>
<dbReference type="SUPFAM" id="SSF103473">
    <property type="entry name" value="MFS general substrate transporter"/>
    <property type="match status" value="1"/>
</dbReference>
<feature type="transmembrane region" description="Helical" evidence="8">
    <location>
        <begin position="78"/>
        <end position="103"/>
    </location>
</feature>
<feature type="region of interest" description="Disordered" evidence="7">
    <location>
        <begin position="1"/>
        <end position="68"/>
    </location>
</feature>
<evidence type="ECO:0000256" key="2">
    <source>
        <dbReference type="ARBA" id="ARBA00006727"/>
    </source>
</evidence>